<dbReference type="InterPro" id="IPR029765">
    <property type="entry name" value="Mev_diP_decarb"/>
</dbReference>
<feature type="domain" description="Diphosphomevalonate decarboxylase-like N-terminal" evidence="9">
    <location>
        <begin position="7"/>
        <end position="161"/>
    </location>
</feature>
<dbReference type="Pfam" id="PF22700">
    <property type="entry name" value="MVD-like_N"/>
    <property type="match status" value="1"/>
</dbReference>
<dbReference type="STRING" id="1798371.A2W14_05575"/>
<dbReference type="InterPro" id="IPR053859">
    <property type="entry name" value="MVD-like_N"/>
</dbReference>
<keyword evidence="4" id="KW-0547">Nucleotide-binding</keyword>
<dbReference type="GO" id="GO:0019287">
    <property type="term" value="P:isopentenyl diphosphate biosynthetic process, mevalonate pathway"/>
    <property type="evidence" value="ECO:0007669"/>
    <property type="project" value="InterPro"/>
</dbReference>
<dbReference type="NCBIfam" id="TIGR01240">
    <property type="entry name" value="mevDPdecarb"/>
    <property type="match status" value="1"/>
</dbReference>
<evidence type="ECO:0000256" key="3">
    <source>
        <dbReference type="ARBA" id="ARBA00022516"/>
    </source>
</evidence>
<comment type="similarity">
    <text evidence="1">Belongs to the diphosphomevalonate decarboxylase family.</text>
</comment>
<dbReference type="PANTHER" id="PTHR10977:SF3">
    <property type="entry name" value="DIPHOSPHOMEVALONATE DECARBOXYLASE"/>
    <property type="match status" value="1"/>
</dbReference>
<dbReference type="InterPro" id="IPR036554">
    <property type="entry name" value="GHMP_kinase_C_sf"/>
</dbReference>
<keyword evidence="3" id="KW-0444">Lipid biosynthesis</keyword>
<dbReference type="SUPFAM" id="SSF55060">
    <property type="entry name" value="GHMP Kinase, C-terminal domain"/>
    <property type="match status" value="1"/>
</dbReference>
<dbReference type="GO" id="GO:0005524">
    <property type="term" value="F:ATP binding"/>
    <property type="evidence" value="ECO:0007669"/>
    <property type="project" value="UniProtKB-KW"/>
</dbReference>
<dbReference type="FunFam" id="3.30.230.10:FF:000072">
    <property type="entry name" value="Diphosphomevalonate decarboxylase"/>
    <property type="match status" value="1"/>
</dbReference>
<sequence length="325" mass="36594">MKKTALAYSNIALIKYWGKVDFTNRLPANNSISMNLSNLKTITTVEFQPQLKKDDVLIDGAKVDKEIIRVKKHLDRIRKINNTLLFAKVVSQNNFPKSTGLSSSASGFAALTLAATSGLNLNLSENKLSHLARLASGSACRSIPGGFVEWYQSTSRHDSFAKTIFPDSYWNIVDFVAVVGGQKKDISTSFAQRSAFSSPFLKVRLKNLPSKLKYLKLAIEEKNFPVFGEIIEAEALEMHAIIMTQARPLIYFLPETLALFRQVRMWRLEGLLVFFTLNTGHDVHLFCQEKDKDILNKKLTLLPFVKRIIINYPAGKAAIINKHLF</sequence>
<dbReference type="AlphaFoldDB" id="A0A1F5YUM6"/>
<keyword evidence="6" id="KW-0443">Lipid metabolism</keyword>
<evidence type="ECO:0000256" key="5">
    <source>
        <dbReference type="ARBA" id="ARBA00022840"/>
    </source>
</evidence>
<dbReference type="PANTHER" id="PTHR10977">
    <property type="entry name" value="DIPHOSPHOMEVALONATE DECARBOXYLASE"/>
    <property type="match status" value="1"/>
</dbReference>
<evidence type="ECO:0000256" key="2">
    <source>
        <dbReference type="ARBA" id="ARBA00012296"/>
    </source>
</evidence>
<comment type="caution">
    <text evidence="10">The sequence shown here is derived from an EMBL/GenBank/DDBJ whole genome shotgun (WGS) entry which is preliminary data.</text>
</comment>
<dbReference type="SUPFAM" id="SSF54211">
    <property type="entry name" value="Ribosomal protein S5 domain 2-like"/>
    <property type="match status" value="1"/>
</dbReference>
<evidence type="ECO:0000256" key="4">
    <source>
        <dbReference type="ARBA" id="ARBA00022741"/>
    </source>
</evidence>
<evidence type="ECO:0000313" key="11">
    <source>
        <dbReference type="Proteomes" id="UP000176665"/>
    </source>
</evidence>
<evidence type="ECO:0000259" key="8">
    <source>
        <dbReference type="Pfam" id="PF18376"/>
    </source>
</evidence>
<dbReference type="PIRSF" id="PIRSF015950">
    <property type="entry name" value="Mev_P_decrbx"/>
    <property type="match status" value="1"/>
</dbReference>
<dbReference type="Gene3D" id="3.30.70.890">
    <property type="entry name" value="GHMP kinase, C-terminal domain"/>
    <property type="match status" value="1"/>
</dbReference>
<evidence type="ECO:0000256" key="6">
    <source>
        <dbReference type="ARBA" id="ARBA00023098"/>
    </source>
</evidence>
<protein>
    <recommendedName>
        <fullName evidence="2">diphosphomevalonate decarboxylase</fullName>
        <ecNumber evidence="2">4.1.1.33</ecNumber>
    </recommendedName>
</protein>
<gene>
    <name evidence="10" type="ORF">A2W14_05575</name>
</gene>
<dbReference type="GO" id="GO:0005829">
    <property type="term" value="C:cytosol"/>
    <property type="evidence" value="ECO:0007669"/>
    <property type="project" value="InterPro"/>
</dbReference>
<organism evidence="10 11">
    <name type="scientific">Candidatus Gottesmanbacteria bacterium RBG_16_37_8</name>
    <dbReference type="NCBI Taxonomy" id="1798371"/>
    <lineage>
        <taxon>Bacteria</taxon>
        <taxon>Candidatus Gottesmaniibacteriota</taxon>
    </lineage>
</organism>
<dbReference type="EMBL" id="MFJA01000011">
    <property type="protein sequence ID" value="OGG03910.1"/>
    <property type="molecule type" value="Genomic_DNA"/>
</dbReference>
<accession>A0A1F5YUM6</accession>
<name>A0A1F5YUM6_9BACT</name>
<evidence type="ECO:0000256" key="1">
    <source>
        <dbReference type="ARBA" id="ARBA00008831"/>
    </source>
</evidence>
<dbReference type="GO" id="GO:0004163">
    <property type="term" value="F:diphosphomevalonate decarboxylase activity"/>
    <property type="evidence" value="ECO:0007669"/>
    <property type="project" value="UniProtKB-EC"/>
</dbReference>
<dbReference type="Gene3D" id="3.30.230.10">
    <property type="match status" value="1"/>
</dbReference>
<dbReference type="InterPro" id="IPR005935">
    <property type="entry name" value="Mev_decarb"/>
</dbReference>
<evidence type="ECO:0000313" key="10">
    <source>
        <dbReference type="EMBL" id="OGG03910.1"/>
    </source>
</evidence>
<evidence type="ECO:0000256" key="7">
    <source>
        <dbReference type="ARBA" id="ARBA00023239"/>
    </source>
</evidence>
<dbReference type="Proteomes" id="UP000176665">
    <property type="component" value="Unassembled WGS sequence"/>
</dbReference>
<dbReference type="InterPro" id="IPR041431">
    <property type="entry name" value="Mvd1_C"/>
</dbReference>
<proteinExistence type="inferred from homology"/>
<evidence type="ECO:0000259" key="9">
    <source>
        <dbReference type="Pfam" id="PF22700"/>
    </source>
</evidence>
<dbReference type="InterPro" id="IPR020568">
    <property type="entry name" value="Ribosomal_Su5_D2-typ_SF"/>
</dbReference>
<keyword evidence="7" id="KW-0456">Lyase</keyword>
<dbReference type="InterPro" id="IPR014721">
    <property type="entry name" value="Ribsml_uS5_D2-typ_fold_subgr"/>
</dbReference>
<feature type="domain" description="Mvd1 C-terminal" evidence="8">
    <location>
        <begin position="176"/>
        <end position="295"/>
    </location>
</feature>
<dbReference type="Pfam" id="PF18376">
    <property type="entry name" value="MDD_C"/>
    <property type="match status" value="1"/>
</dbReference>
<keyword evidence="5" id="KW-0067">ATP-binding</keyword>
<dbReference type="EC" id="4.1.1.33" evidence="2"/>
<reference evidence="10 11" key="1">
    <citation type="journal article" date="2016" name="Nat. Commun.">
        <title>Thousands of microbial genomes shed light on interconnected biogeochemical processes in an aquifer system.</title>
        <authorList>
            <person name="Anantharaman K."/>
            <person name="Brown C.T."/>
            <person name="Hug L.A."/>
            <person name="Sharon I."/>
            <person name="Castelle C.J."/>
            <person name="Probst A.J."/>
            <person name="Thomas B.C."/>
            <person name="Singh A."/>
            <person name="Wilkins M.J."/>
            <person name="Karaoz U."/>
            <person name="Brodie E.L."/>
            <person name="Williams K.H."/>
            <person name="Hubbard S.S."/>
            <person name="Banfield J.F."/>
        </authorList>
    </citation>
    <scope>NUCLEOTIDE SEQUENCE [LARGE SCALE GENOMIC DNA]</scope>
</reference>